<name>A0A4Y8S7E8_9SPHI</name>
<accession>A0A4Y8S7E8</accession>
<proteinExistence type="predicted"/>
<dbReference type="RefSeq" id="WP_133234657.1">
    <property type="nucleotide sequence ID" value="NZ_SOZE01000029.1"/>
</dbReference>
<organism evidence="1 2">
    <name type="scientific">Mucilaginibacter psychrotolerans</name>
    <dbReference type="NCBI Taxonomy" id="1524096"/>
    <lineage>
        <taxon>Bacteria</taxon>
        <taxon>Pseudomonadati</taxon>
        <taxon>Bacteroidota</taxon>
        <taxon>Sphingobacteriia</taxon>
        <taxon>Sphingobacteriales</taxon>
        <taxon>Sphingobacteriaceae</taxon>
        <taxon>Mucilaginibacter</taxon>
    </lineage>
</organism>
<sequence length="378" mass="44864">MVKIKEGYVMTASEKAEYDRMNALPRKTSGRVDYYFKPQTKYPPRIYVFMDAELWRDRNRRPMGLHTAFPFLSRPMNQEEIEYHHFNWRLCYHQYEDWDKLLYAEQQEADELDKENPGTGTTFLNKLLGFRQRYSLGSACFSQSAPKPELCESAESKYFRELSLLAKSMTAKEIVGLMEAEQKGLNRPVILLLLRQYLKNKSLSEDKKVWPDKAYIQRKVEQSQMRTRRNFVRRTYHKNPLFAMQEIQLRYPDYNEAMLLNDLAVKSRTEKRKKHKPITDLRRCQLEKLSARLRSGALDEQEYHQTCCKMVMLQNAHDHRLPIPLTVTLNKQTLVYSFGWRIRENEVKSFVGLANSKGMTHEELGKKYQEMVSSNYSY</sequence>
<gene>
    <name evidence="1" type="ORF">E2R66_21570</name>
</gene>
<dbReference type="AlphaFoldDB" id="A0A4Y8S7E8"/>
<dbReference type="OrthoDB" id="788836at2"/>
<keyword evidence="2" id="KW-1185">Reference proteome</keyword>
<comment type="caution">
    <text evidence="1">The sequence shown here is derived from an EMBL/GenBank/DDBJ whole genome shotgun (WGS) entry which is preliminary data.</text>
</comment>
<reference evidence="1 2" key="1">
    <citation type="journal article" date="2017" name="Int. J. Syst. Evol. Microbiol.">
        <title>Mucilaginibacterpsychrotolerans sp. nov., isolated from peatlands.</title>
        <authorList>
            <person name="Deng Y."/>
            <person name="Shen L."/>
            <person name="Xu B."/>
            <person name="Liu Y."/>
            <person name="Gu Z."/>
            <person name="Liu H."/>
            <person name="Zhou Y."/>
        </authorList>
    </citation>
    <scope>NUCLEOTIDE SEQUENCE [LARGE SCALE GENOMIC DNA]</scope>
    <source>
        <strain evidence="1 2">NH7-4</strain>
    </source>
</reference>
<evidence type="ECO:0000313" key="1">
    <source>
        <dbReference type="EMBL" id="TFF34541.1"/>
    </source>
</evidence>
<dbReference type="EMBL" id="SOZE01000029">
    <property type="protein sequence ID" value="TFF34541.1"/>
    <property type="molecule type" value="Genomic_DNA"/>
</dbReference>
<dbReference type="Proteomes" id="UP000297540">
    <property type="component" value="Unassembled WGS sequence"/>
</dbReference>
<protein>
    <submittedName>
        <fullName evidence="1">Uncharacterized protein</fullName>
    </submittedName>
</protein>
<evidence type="ECO:0000313" key="2">
    <source>
        <dbReference type="Proteomes" id="UP000297540"/>
    </source>
</evidence>